<evidence type="ECO:0000256" key="1">
    <source>
        <dbReference type="ARBA" id="ARBA00022679"/>
    </source>
</evidence>
<evidence type="ECO:0000313" key="8">
    <source>
        <dbReference type="Proteomes" id="UP000827889"/>
    </source>
</evidence>
<comment type="similarity">
    <text evidence="6">Belongs to the protein kinase superfamily.</text>
</comment>
<reference evidence="9" key="1">
    <citation type="submission" date="2025-08" db="UniProtKB">
        <authorList>
            <consortium name="RefSeq"/>
        </authorList>
    </citation>
    <scope>IDENTIFICATION</scope>
    <source>
        <tissue evidence="9">Leaf</tissue>
    </source>
</reference>
<evidence type="ECO:0000256" key="6">
    <source>
        <dbReference type="RuleBase" id="RU000304"/>
    </source>
</evidence>
<proteinExistence type="inferred from homology"/>
<dbReference type="CDD" id="cd14066">
    <property type="entry name" value="STKc_IRAK"/>
    <property type="match status" value="1"/>
</dbReference>
<dbReference type="PROSITE" id="PS50011">
    <property type="entry name" value="PROTEIN_KINASE_DOM"/>
    <property type="match status" value="1"/>
</dbReference>
<dbReference type="InterPro" id="IPR000719">
    <property type="entry name" value="Prot_kinase_dom"/>
</dbReference>
<dbReference type="RefSeq" id="XP_030516149.2">
    <property type="nucleotide sequence ID" value="XM_030660289.2"/>
</dbReference>
<feature type="domain" description="Protein kinase" evidence="7">
    <location>
        <begin position="28"/>
        <end position="305"/>
    </location>
</feature>
<keyword evidence="3" id="KW-0418">Kinase</keyword>
<organism evidence="8 9">
    <name type="scientific">Rhodamnia argentea</name>
    <dbReference type="NCBI Taxonomy" id="178133"/>
    <lineage>
        <taxon>Eukaryota</taxon>
        <taxon>Viridiplantae</taxon>
        <taxon>Streptophyta</taxon>
        <taxon>Embryophyta</taxon>
        <taxon>Tracheophyta</taxon>
        <taxon>Spermatophyta</taxon>
        <taxon>Magnoliopsida</taxon>
        <taxon>eudicotyledons</taxon>
        <taxon>Gunneridae</taxon>
        <taxon>Pentapetalae</taxon>
        <taxon>rosids</taxon>
        <taxon>malvids</taxon>
        <taxon>Myrtales</taxon>
        <taxon>Myrtaceae</taxon>
        <taxon>Myrtoideae</taxon>
        <taxon>Myrteae</taxon>
        <taxon>Australasian group</taxon>
        <taxon>Rhodamnia</taxon>
    </lineage>
</organism>
<name>A0A8B8N235_9MYRT</name>
<dbReference type="GO" id="GO:0004674">
    <property type="term" value="F:protein serine/threonine kinase activity"/>
    <property type="evidence" value="ECO:0007669"/>
    <property type="project" value="UniProtKB-KW"/>
</dbReference>
<dbReference type="GeneID" id="115729669"/>
<evidence type="ECO:0000256" key="2">
    <source>
        <dbReference type="ARBA" id="ARBA00022741"/>
    </source>
</evidence>
<dbReference type="SUPFAM" id="SSF56112">
    <property type="entry name" value="Protein kinase-like (PK-like)"/>
    <property type="match status" value="1"/>
</dbReference>
<dbReference type="InterPro" id="IPR011009">
    <property type="entry name" value="Kinase-like_dom_sf"/>
</dbReference>
<accession>A0A8B8N235</accession>
<dbReference type="GO" id="GO:0005524">
    <property type="term" value="F:ATP binding"/>
    <property type="evidence" value="ECO:0007669"/>
    <property type="project" value="UniProtKB-KW"/>
</dbReference>
<keyword evidence="4 5" id="KW-0067">ATP-binding</keyword>
<dbReference type="GO" id="GO:0016020">
    <property type="term" value="C:membrane"/>
    <property type="evidence" value="ECO:0007669"/>
    <property type="project" value="UniProtKB-SubCell"/>
</dbReference>
<dbReference type="PROSITE" id="PS00108">
    <property type="entry name" value="PROTEIN_KINASE_ST"/>
    <property type="match status" value="1"/>
</dbReference>
<dbReference type="GO" id="GO:0006950">
    <property type="term" value="P:response to stress"/>
    <property type="evidence" value="ECO:0007669"/>
    <property type="project" value="UniProtKB-ARBA"/>
</dbReference>
<dbReference type="SMART" id="SM00220">
    <property type="entry name" value="S_TKc"/>
    <property type="match status" value="1"/>
</dbReference>
<dbReference type="KEGG" id="rarg:115729669"/>
<dbReference type="Gene3D" id="3.30.200.20">
    <property type="entry name" value="Phosphorylase Kinase, domain 1"/>
    <property type="match status" value="1"/>
</dbReference>
<dbReference type="PANTHER" id="PTHR27006:SF634">
    <property type="entry name" value="RECEPTOR-LIKE SERINE_THREONINE-PROTEIN KINASE"/>
    <property type="match status" value="1"/>
</dbReference>
<dbReference type="Gene3D" id="1.10.510.10">
    <property type="entry name" value="Transferase(Phosphotransferase) domain 1"/>
    <property type="match status" value="1"/>
</dbReference>
<evidence type="ECO:0000256" key="5">
    <source>
        <dbReference type="PROSITE-ProRule" id="PRU10141"/>
    </source>
</evidence>
<sequence>MAPSKEEVEIAESSQFTLSEIEAATNFFSEGNKIGEGGFGKVYRGTLENGLYVAVKRLDGCSIQDQQQFKNEVTLMARLQHKNLIKLHGYCFEEGERILVLELARNASLEGFISDSNKRVWLSWQRRFSIIKGIARGLLYLHEKSRLRIIHRDLKPGNVLLDNNMNPKISDFGTARLFDLDQSREKTAHPAGTFGYMAPEYVRHGEISVKTDVYSFGVVALEIISGKKNSYFSSSGISEHLLSYAWKNWRQGTPLRLIDPMLSGSSRIEMSRCIHVALLCVQENVGSRPTTASVVLMLGSQSATLPTPTRPAYLADPSFGEMSASLVNGSSTPSTNEAQDGSTSYMISLSID</sequence>
<keyword evidence="8" id="KW-1185">Reference proteome</keyword>
<feature type="binding site" evidence="5">
    <location>
        <position position="56"/>
    </location>
    <ligand>
        <name>ATP</name>
        <dbReference type="ChEBI" id="CHEBI:30616"/>
    </ligand>
</feature>
<dbReference type="PANTHER" id="PTHR27006">
    <property type="entry name" value="PROMASTIGOTE SURFACE ANTIGEN PROTEIN PSA"/>
    <property type="match status" value="1"/>
</dbReference>
<evidence type="ECO:0000256" key="4">
    <source>
        <dbReference type="ARBA" id="ARBA00022840"/>
    </source>
</evidence>
<dbReference type="InterPro" id="IPR017441">
    <property type="entry name" value="Protein_kinase_ATP_BS"/>
</dbReference>
<evidence type="ECO:0000313" key="9">
    <source>
        <dbReference type="RefSeq" id="XP_030516149.2"/>
    </source>
</evidence>
<dbReference type="PROSITE" id="PS00107">
    <property type="entry name" value="PROTEIN_KINASE_ATP"/>
    <property type="match status" value="1"/>
</dbReference>
<keyword evidence="2 5" id="KW-0547">Nucleotide-binding</keyword>
<gene>
    <name evidence="9" type="primary">LOC115729669</name>
</gene>
<dbReference type="AlphaFoldDB" id="A0A8B8N235"/>
<keyword evidence="6" id="KW-0723">Serine/threonine-protein kinase</keyword>
<evidence type="ECO:0000259" key="7">
    <source>
        <dbReference type="PROSITE" id="PS50011"/>
    </source>
</evidence>
<dbReference type="Pfam" id="PF00069">
    <property type="entry name" value="Pkinase"/>
    <property type="match status" value="1"/>
</dbReference>
<keyword evidence="1" id="KW-0808">Transferase</keyword>
<dbReference type="Proteomes" id="UP000827889">
    <property type="component" value="Chromosome 3"/>
</dbReference>
<dbReference type="InterPro" id="IPR008271">
    <property type="entry name" value="Ser/Thr_kinase_AS"/>
</dbReference>
<protein>
    <submittedName>
        <fullName evidence="9">Cysteine-rich receptor-like protein kinase 44</fullName>
    </submittedName>
</protein>
<evidence type="ECO:0000256" key="3">
    <source>
        <dbReference type="ARBA" id="ARBA00022777"/>
    </source>
</evidence>